<name>A0A286DVU2_9ACTN</name>
<dbReference type="SUPFAM" id="SSF46689">
    <property type="entry name" value="Homeodomain-like"/>
    <property type="match status" value="1"/>
</dbReference>
<protein>
    <submittedName>
        <fullName evidence="4">Tetracyclin repressor, C-terminal all-alpha domain</fullName>
    </submittedName>
</protein>
<evidence type="ECO:0000313" key="4">
    <source>
        <dbReference type="EMBL" id="SOD62778.1"/>
    </source>
</evidence>
<dbReference type="Gene3D" id="1.10.357.10">
    <property type="entry name" value="Tetracycline Repressor, domain 2"/>
    <property type="match status" value="1"/>
</dbReference>
<evidence type="ECO:0000256" key="1">
    <source>
        <dbReference type="ARBA" id="ARBA00023125"/>
    </source>
</evidence>
<keyword evidence="1 2" id="KW-0238">DNA-binding</keyword>
<proteinExistence type="predicted"/>
<dbReference type="EMBL" id="OCNE01000007">
    <property type="protein sequence ID" value="SOD62778.1"/>
    <property type="molecule type" value="Genomic_DNA"/>
</dbReference>
<gene>
    <name evidence="4" type="ORF">SAMN06297387_107152</name>
</gene>
<dbReference type="SUPFAM" id="SSF48498">
    <property type="entry name" value="Tetracyclin repressor-like, C-terminal domain"/>
    <property type="match status" value="1"/>
</dbReference>
<dbReference type="InterPro" id="IPR036271">
    <property type="entry name" value="Tet_transcr_reg_TetR-rel_C_sf"/>
</dbReference>
<dbReference type="PROSITE" id="PS50977">
    <property type="entry name" value="HTH_TETR_2"/>
    <property type="match status" value="1"/>
</dbReference>
<dbReference type="Gene3D" id="1.10.10.60">
    <property type="entry name" value="Homeodomain-like"/>
    <property type="match status" value="1"/>
</dbReference>
<dbReference type="AlphaFoldDB" id="A0A286DVU2"/>
<dbReference type="InterPro" id="IPR009057">
    <property type="entry name" value="Homeodomain-like_sf"/>
</dbReference>
<comment type="caution">
    <text evidence="2">Lacks conserved residue(s) required for the propagation of feature annotation.</text>
</comment>
<evidence type="ECO:0000259" key="3">
    <source>
        <dbReference type="PROSITE" id="PS50977"/>
    </source>
</evidence>
<dbReference type="Proteomes" id="UP000219072">
    <property type="component" value="Unassembled WGS sequence"/>
</dbReference>
<reference evidence="4 5" key="1">
    <citation type="submission" date="2017-09" db="EMBL/GenBank/DDBJ databases">
        <authorList>
            <person name="Ehlers B."/>
            <person name="Leendertz F.H."/>
        </authorList>
    </citation>
    <scope>NUCLEOTIDE SEQUENCE [LARGE SCALE GENOMIC DNA]</scope>
    <source>
        <strain evidence="4 5">CGMCC 4.7095</strain>
    </source>
</reference>
<accession>A0A286DVU2</accession>
<dbReference type="InterPro" id="IPR001647">
    <property type="entry name" value="HTH_TetR"/>
</dbReference>
<sequence>MRSVAAELGTAATSLYRHVDGREDLLVAILEQVADGLPVTVPGENPGARLLTRFTEAHDYMADHIWVLHILIRGELVAHNAFFFADACVEDFLEAGLPPSEAMSAFRSCWYLILGELLAEHPLKPVHHPSQRDRLTAKITPEQFPALARYKAQTTGQPPPPDPSSHALRALLRALLPSEARP</sequence>
<evidence type="ECO:0000313" key="5">
    <source>
        <dbReference type="Proteomes" id="UP000219072"/>
    </source>
</evidence>
<keyword evidence="5" id="KW-1185">Reference proteome</keyword>
<dbReference type="GO" id="GO:0003677">
    <property type="term" value="F:DNA binding"/>
    <property type="evidence" value="ECO:0007669"/>
    <property type="project" value="UniProtKB-UniRule"/>
</dbReference>
<evidence type="ECO:0000256" key="2">
    <source>
        <dbReference type="PROSITE-ProRule" id="PRU00335"/>
    </source>
</evidence>
<organism evidence="4 5">
    <name type="scientific">Streptomyces zhaozhouensis</name>
    <dbReference type="NCBI Taxonomy" id="1300267"/>
    <lineage>
        <taxon>Bacteria</taxon>
        <taxon>Bacillati</taxon>
        <taxon>Actinomycetota</taxon>
        <taxon>Actinomycetes</taxon>
        <taxon>Kitasatosporales</taxon>
        <taxon>Streptomycetaceae</taxon>
        <taxon>Streptomyces</taxon>
    </lineage>
</organism>
<feature type="domain" description="HTH tetR-type" evidence="3">
    <location>
        <begin position="1"/>
        <end position="37"/>
    </location>
</feature>